<evidence type="ECO:0000256" key="1">
    <source>
        <dbReference type="SAM" id="Phobius"/>
    </source>
</evidence>
<dbReference type="Pfam" id="PF14110">
    <property type="entry name" value="DUF4282"/>
    <property type="match status" value="1"/>
</dbReference>
<name>A0A495VBT1_9GAMM</name>
<dbReference type="EMBL" id="RBXL01000001">
    <property type="protein sequence ID" value="RKT46846.1"/>
    <property type="molecule type" value="Genomic_DNA"/>
</dbReference>
<reference evidence="2 3" key="1">
    <citation type="submission" date="2018-10" db="EMBL/GenBank/DDBJ databases">
        <title>Genomic Encyclopedia of Archaeal and Bacterial Type Strains, Phase II (KMG-II): from individual species to whole genera.</title>
        <authorList>
            <person name="Goeker M."/>
        </authorList>
    </citation>
    <scope>NUCLEOTIDE SEQUENCE [LARGE SCALE GENOMIC DNA]</scope>
    <source>
        <strain evidence="2 3">DSM 235</strain>
    </source>
</reference>
<protein>
    <submittedName>
        <fullName evidence="2">Uncharacterized protein DUF4282</fullName>
    </submittedName>
</protein>
<dbReference type="RefSeq" id="WP_120798903.1">
    <property type="nucleotide sequence ID" value="NZ_RBXL01000001.1"/>
</dbReference>
<proteinExistence type="predicted"/>
<keyword evidence="1" id="KW-0812">Transmembrane</keyword>
<dbReference type="OrthoDB" id="9204699at2"/>
<keyword evidence="1" id="KW-0472">Membrane</keyword>
<comment type="caution">
    <text evidence="2">The sequence shown here is derived from an EMBL/GenBank/DDBJ whole genome shotgun (WGS) entry which is preliminary data.</text>
</comment>
<accession>A0A495VBT1</accession>
<keyword evidence="3" id="KW-1185">Reference proteome</keyword>
<evidence type="ECO:0000313" key="2">
    <source>
        <dbReference type="EMBL" id="RKT46846.1"/>
    </source>
</evidence>
<dbReference type="Proteomes" id="UP000274556">
    <property type="component" value="Unassembled WGS sequence"/>
</dbReference>
<evidence type="ECO:0000313" key="3">
    <source>
        <dbReference type="Proteomes" id="UP000274556"/>
    </source>
</evidence>
<gene>
    <name evidence="2" type="ORF">BDD21_4387</name>
</gene>
<feature type="transmembrane region" description="Helical" evidence="1">
    <location>
        <begin position="18"/>
        <end position="39"/>
    </location>
</feature>
<dbReference type="AlphaFoldDB" id="A0A495VBT1"/>
<keyword evidence="1" id="KW-1133">Transmembrane helix</keyword>
<feature type="transmembrane region" description="Helical" evidence="1">
    <location>
        <begin position="66"/>
        <end position="87"/>
    </location>
</feature>
<organism evidence="2 3">
    <name type="scientific">Thiocapsa rosea</name>
    <dbReference type="NCBI Taxonomy" id="69360"/>
    <lineage>
        <taxon>Bacteria</taxon>
        <taxon>Pseudomonadati</taxon>
        <taxon>Pseudomonadota</taxon>
        <taxon>Gammaproteobacteria</taxon>
        <taxon>Chromatiales</taxon>
        <taxon>Chromatiaceae</taxon>
        <taxon>Thiocapsa</taxon>
    </lineage>
</organism>
<dbReference type="InterPro" id="IPR025557">
    <property type="entry name" value="DUF4282"/>
</dbReference>
<sequence length="118" mass="13776">MTDFLTFETMISRHALLVFYYLGAVVMPVAAWLMALYLMRRFEPVGDAYRAGMGLLTATVRLRWRVLGILLFVAAFLFMELMWRIMFEYLIAFMQMRDALTAPSAVCDVFGWDRPRQT</sequence>